<keyword evidence="6 9" id="KW-0472">Membrane</keyword>
<proteinExistence type="predicted"/>
<dbReference type="SUPFAM" id="SSF81327">
    <property type="entry name" value="Small-conductance potassium channel"/>
    <property type="match status" value="1"/>
</dbReference>
<dbReference type="GO" id="GO:0034220">
    <property type="term" value="P:monoatomic ion transmembrane transport"/>
    <property type="evidence" value="ECO:0007669"/>
    <property type="project" value="UniProtKB-KW"/>
</dbReference>
<dbReference type="InterPro" id="IPR036122">
    <property type="entry name" value="CaM-bd_dom_sf"/>
</dbReference>
<feature type="region of interest" description="Disordered" evidence="8">
    <location>
        <begin position="772"/>
        <end position="805"/>
    </location>
</feature>
<name>A0ABD2IYQ2_HETSC</name>
<accession>A0ABD2IYQ2</accession>
<feature type="domain" description="Calmodulin-binding" evidence="10">
    <location>
        <begin position="589"/>
        <end position="666"/>
    </location>
</feature>
<keyword evidence="3 9" id="KW-0812">Transmembrane</keyword>
<dbReference type="Proteomes" id="UP001620645">
    <property type="component" value="Unassembled WGS sequence"/>
</dbReference>
<feature type="transmembrane region" description="Helical" evidence="9">
    <location>
        <begin position="550"/>
        <end position="571"/>
    </location>
</feature>
<evidence type="ECO:0000256" key="6">
    <source>
        <dbReference type="ARBA" id="ARBA00023136"/>
    </source>
</evidence>
<protein>
    <recommendedName>
        <fullName evidence="10">Calmodulin-binding domain-containing protein</fullName>
    </recommendedName>
</protein>
<dbReference type="SUPFAM" id="SSF81324">
    <property type="entry name" value="Voltage-gated potassium channels"/>
    <property type="match status" value="1"/>
</dbReference>
<evidence type="ECO:0000256" key="1">
    <source>
        <dbReference type="ARBA" id="ARBA00004141"/>
    </source>
</evidence>
<dbReference type="EMBL" id="JBICCN010000254">
    <property type="protein sequence ID" value="KAL3082985.1"/>
    <property type="molecule type" value="Genomic_DNA"/>
</dbReference>
<evidence type="ECO:0000256" key="9">
    <source>
        <dbReference type="SAM" id="Phobius"/>
    </source>
</evidence>
<feature type="region of interest" description="Disordered" evidence="8">
    <location>
        <begin position="718"/>
        <end position="741"/>
    </location>
</feature>
<dbReference type="AlphaFoldDB" id="A0ABD2IYQ2"/>
<feature type="compositionally biased region" description="Basic and acidic residues" evidence="8">
    <location>
        <begin position="779"/>
        <end position="793"/>
    </location>
</feature>
<comment type="caution">
    <text evidence="11">The sequence shown here is derived from an EMBL/GenBank/DDBJ whole genome shotgun (WGS) entry which is preliminary data.</text>
</comment>
<dbReference type="Pfam" id="PF03530">
    <property type="entry name" value="SK_channel"/>
    <property type="match status" value="1"/>
</dbReference>
<keyword evidence="2" id="KW-0813">Transport</keyword>
<dbReference type="Pfam" id="PF07885">
    <property type="entry name" value="Ion_trans_2"/>
    <property type="match status" value="1"/>
</dbReference>
<dbReference type="InterPro" id="IPR015449">
    <property type="entry name" value="K_chnl_Ca-activ_SK"/>
</dbReference>
<comment type="subcellular location">
    <subcellularLocation>
        <location evidence="1">Membrane</location>
        <topology evidence="1">Multi-pass membrane protein</topology>
    </subcellularLocation>
</comment>
<evidence type="ECO:0000256" key="7">
    <source>
        <dbReference type="ARBA" id="ARBA00023303"/>
    </source>
</evidence>
<evidence type="ECO:0000313" key="12">
    <source>
        <dbReference type="Proteomes" id="UP001620645"/>
    </source>
</evidence>
<evidence type="ECO:0000259" key="10">
    <source>
        <dbReference type="SMART" id="SM01053"/>
    </source>
</evidence>
<dbReference type="GO" id="GO:0016020">
    <property type="term" value="C:membrane"/>
    <property type="evidence" value="ECO:0007669"/>
    <property type="project" value="UniProtKB-SubCell"/>
</dbReference>
<dbReference type="InterPro" id="IPR013099">
    <property type="entry name" value="K_chnl_dom"/>
</dbReference>
<organism evidence="11 12">
    <name type="scientific">Heterodera schachtii</name>
    <name type="common">Sugarbeet cyst nematode worm</name>
    <name type="synonym">Tylenchus schachtii</name>
    <dbReference type="NCBI Taxonomy" id="97005"/>
    <lineage>
        <taxon>Eukaryota</taxon>
        <taxon>Metazoa</taxon>
        <taxon>Ecdysozoa</taxon>
        <taxon>Nematoda</taxon>
        <taxon>Chromadorea</taxon>
        <taxon>Rhabditida</taxon>
        <taxon>Tylenchina</taxon>
        <taxon>Tylenchomorpha</taxon>
        <taxon>Tylenchoidea</taxon>
        <taxon>Heteroderidae</taxon>
        <taxon>Heteroderinae</taxon>
        <taxon>Heterodera</taxon>
    </lineage>
</organism>
<evidence type="ECO:0000256" key="5">
    <source>
        <dbReference type="ARBA" id="ARBA00023065"/>
    </source>
</evidence>
<evidence type="ECO:0000313" key="11">
    <source>
        <dbReference type="EMBL" id="KAL3082985.1"/>
    </source>
</evidence>
<feature type="compositionally biased region" description="Polar residues" evidence="8">
    <location>
        <begin position="718"/>
        <end position="739"/>
    </location>
</feature>
<keyword evidence="7" id="KW-0407">Ion channel</keyword>
<keyword evidence="12" id="KW-1185">Reference proteome</keyword>
<feature type="transmembrane region" description="Helical" evidence="9">
    <location>
        <begin position="324"/>
        <end position="342"/>
    </location>
</feature>
<dbReference type="PANTHER" id="PTHR10153">
    <property type="entry name" value="SMALL CONDUCTANCE CALCIUM-ACTIVATED POTASSIUM CHANNEL"/>
    <property type="match status" value="1"/>
</dbReference>
<keyword evidence="5" id="KW-0406">Ion transport</keyword>
<evidence type="ECO:0000256" key="3">
    <source>
        <dbReference type="ARBA" id="ARBA00022692"/>
    </source>
</evidence>
<evidence type="ECO:0000256" key="4">
    <source>
        <dbReference type="ARBA" id="ARBA00022989"/>
    </source>
</evidence>
<sequence>MNEISPTNGTVNPRYSLSSSIGSSPIICSQCRRGSGPAGRHFGLFPSGISSFVHRHRRSGESESLLPALAVSVSSHGLSSVCSPQMFLQQREHSKSGQSCPNRSLTNRCNKSCDWLGPGTVKTSQLNTVQLLQHDDDNLLTNNPIAQVSSDILKASGYTHQFKKLLSSGARIRRESSTCARLPIGSEGMCKQQSLDERCNGELQPTGGGLRSVVFDKAKSLEWNLAAEEAPANRNKTCALQQQVASSATHRQIRRRQSGYGISITTESQAKMRCKMRKIYFVKRNKNCDFSLALAIVGLAFVVMDQELTANRLIGKQSLLSVLLRSLCVTSTLMLIVSLINYHRIEVKMALIDSGAEDWRVALTTDRIIKLFIEIAVCAVCPFPGSGNISWPYIHERRIATKTVPLDVLLSVPMFLRAYLLCRFMVLHSRQFQDAATRSIAALNRISMDFRFVIKTMMADHPMTVLVSLPLKNIHPPTIWHSFDCPSFSIIFTASYWVCMSWMFTQCERYNEGYTGSTEMVYSNSFWFIMVTFMSIGYGDVVPTSYCGRFLSITTGIVGAGVSSALIAVISRKLELSRAEKHVNNFMADSKLTNARKNAAASVLQHTWFIHKYQQRNGQKGDELRLRQHQRKFLNAINEFRRIKWDQRKLQDKGNLLLDVGKLHAEMHETLWEMHRTQETFAGMIEVLTKRIVELQNIVVTFTQSQNQQTEQSLVGTVSPANNQKTNGQLKVPQSSEGLPQNDVKMTAENYDEHFLTISSAASNLALTNSHSSPCLQKNAKDRWKEGQQEQKWTEQSPLMGGETA</sequence>
<feature type="transmembrane region" description="Helical" evidence="9">
    <location>
        <begin position="287"/>
        <end position="304"/>
    </location>
</feature>
<evidence type="ECO:0000256" key="8">
    <source>
        <dbReference type="SAM" id="MobiDB-lite"/>
    </source>
</evidence>
<evidence type="ECO:0000256" key="2">
    <source>
        <dbReference type="ARBA" id="ARBA00022448"/>
    </source>
</evidence>
<dbReference type="Gene3D" id="1.10.287.70">
    <property type="match status" value="2"/>
</dbReference>
<reference evidence="11 12" key="1">
    <citation type="submission" date="2024-10" db="EMBL/GenBank/DDBJ databases">
        <authorList>
            <person name="Kim D."/>
        </authorList>
    </citation>
    <scope>NUCLEOTIDE SEQUENCE [LARGE SCALE GENOMIC DNA]</scope>
    <source>
        <strain evidence="11">Taebaek</strain>
    </source>
</reference>
<dbReference type="SMART" id="SM01053">
    <property type="entry name" value="CaMBD"/>
    <property type="match status" value="1"/>
</dbReference>
<feature type="transmembrane region" description="Helical" evidence="9">
    <location>
        <begin position="479"/>
        <end position="499"/>
    </location>
</feature>
<dbReference type="InterPro" id="IPR004178">
    <property type="entry name" value="CaM-bd_dom"/>
</dbReference>
<keyword evidence="4 9" id="KW-1133">Transmembrane helix</keyword>
<dbReference type="Pfam" id="PF02888">
    <property type="entry name" value="CaMBD"/>
    <property type="match status" value="1"/>
</dbReference>
<feature type="transmembrane region" description="Helical" evidence="9">
    <location>
        <begin position="520"/>
        <end position="538"/>
    </location>
</feature>
<gene>
    <name evidence="11" type="ORF">niasHS_010787</name>
</gene>